<dbReference type="InterPro" id="IPR051478">
    <property type="entry name" value="Beta-lactamase-like_AB/R"/>
</dbReference>
<accession>A0A8H4KCA9</accession>
<gene>
    <name evidence="12" type="ORF">F53441_9519</name>
</gene>
<sequence length="1018" mass="112384">MIFSHSTTLLLSFATSFTSAELKCRPEGPVLPRPTALAKSPIFQAAAANLTETLNEAISGSIAAGWPVKNVSFSLAVVSADQEEPGVPIWEYHHLAAANTKGTQHLNRDSQYLVGSVSKMFTDYLLLKSGMNLDAPVTQFLPELKGKSTIQWQDVSLRMLASYLGGTPANYGFSDFYLLKEVFLAYGLPPIEKDDYPPCGVIGLNKGCTGQQILSGMKESYPQTAPNERPAYSNMAFAILGMAMEEYTEKNFTQLLKEILTDPMGMNNTLPSPGDDDKAVIPSGDSSWGSDYKLNTPAGGLVSSLSDLSKFSYALLSRTLNLTSTEINGWLKPAAFAGNAYTMTGMPWEILRLSNLTPKYPHSVTIYGKGGGAQNYRSQLNFVDDYGLAIVILTAGPMKAAPILTDAMLSTFVAAADEVSREQAEKFEKKFTNDVGEDVPIEASLKQDSDSMFLASLRRNGTDIVSNLAEIWGLTLGDFLPKVGPKIRVFPSQLRENATLDGKSVVKEVWHLWPDLNSGLKTDLPGNMIEEMICVGWSIQDWVHYGSEPLDRVLVFRRVQNSKNPSPTSSTTIAIAMAGGRKSKPQPPKGPSTTLILDNGASTIKAGLINNGKIPDEPRIIPNVIARDRARKVYVASELEKCRDFGEIQFRRPVEKGFIVNWEAQKEIWDREIFDDAKFDVTDTRLILAEPPNGLPILQANCDQIVFEEYGFASYYRGIGSTFNAYHDVQNIFRTPQDNPTVANTPAETVMVIDSGYSHTTVTPVFRGQPLHSAIKRLDVGGKVLTNYLTRLISQRHFDMRNDTYIVNEMKELSCYVSADFKADLEKSWKGTRGDRRPDYLSGGGIAKDYILPDFHTRFKGTLCDYEPSRHSKARKMANQSEEDALTLRNERFAVPELIFNPSDVGIRQPGLADLVQESLHELPIGLWPSLLANIIVVGGNTHFEGFIQRLQKEVVQRVPDDCIVRVARPADPITQTWYGGAHLANHANIERLAVTKAEYEENGAQWVARKFAAGLGT</sequence>
<dbReference type="SMART" id="SM00268">
    <property type="entry name" value="ACTIN"/>
    <property type="match status" value="1"/>
</dbReference>
<name>A0A8H4KCA9_9HYPO</name>
<feature type="domain" description="Beta-lactamase-like ARB-00930-like C-terminal" evidence="11">
    <location>
        <begin position="421"/>
        <end position="555"/>
    </location>
</feature>
<reference evidence="12" key="1">
    <citation type="submission" date="2020-01" db="EMBL/GenBank/DDBJ databases">
        <title>Identification and distribution of gene clusters putatively required for synthesis of sphingolipid metabolism inhibitors in phylogenetically diverse species of the filamentous fungus Fusarium.</title>
        <authorList>
            <person name="Kim H.-S."/>
            <person name="Busman M."/>
            <person name="Brown D.W."/>
            <person name="Divon H."/>
            <person name="Uhlig S."/>
            <person name="Proctor R.H."/>
        </authorList>
    </citation>
    <scope>NUCLEOTIDE SEQUENCE</scope>
    <source>
        <strain evidence="12">NRRL 53441</strain>
    </source>
</reference>
<dbReference type="Gene3D" id="3.40.710.10">
    <property type="entry name" value="DD-peptidase/beta-lactamase superfamily"/>
    <property type="match status" value="1"/>
</dbReference>
<evidence type="ECO:0000313" key="13">
    <source>
        <dbReference type="Proteomes" id="UP000605986"/>
    </source>
</evidence>
<dbReference type="FunFam" id="3.90.640.10:FF:000014">
    <property type="entry name" value="Putative actin-related protein 6"/>
    <property type="match status" value="1"/>
</dbReference>
<evidence type="ECO:0000256" key="5">
    <source>
        <dbReference type="ARBA" id="ARBA00025222"/>
    </source>
</evidence>
<evidence type="ECO:0000256" key="7">
    <source>
        <dbReference type="ARBA" id="ARBA00063309"/>
    </source>
</evidence>
<organism evidence="12 13">
    <name type="scientific">Fusarium austroafricanum</name>
    <dbReference type="NCBI Taxonomy" id="2364996"/>
    <lineage>
        <taxon>Eukaryota</taxon>
        <taxon>Fungi</taxon>
        <taxon>Dikarya</taxon>
        <taxon>Ascomycota</taxon>
        <taxon>Pezizomycotina</taxon>
        <taxon>Sordariomycetes</taxon>
        <taxon>Hypocreomycetidae</taxon>
        <taxon>Hypocreales</taxon>
        <taxon>Nectriaceae</taxon>
        <taxon>Fusarium</taxon>
        <taxon>Fusarium concolor species complex</taxon>
    </lineage>
</organism>
<dbReference type="AlphaFoldDB" id="A0A8H4KCA9"/>
<evidence type="ECO:0000256" key="6">
    <source>
        <dbReference type="ARBA" id="ARBA00038473"/>
    </source>
</evidence>
<comment type="caution">
    <text evidence="12">The sequence shown here is derived from an EMBL/GenBank/DDBJ whole genome shotgun (WGS) entry which is preliminary data.</text>
</comment>
<dbReference type="Proteomes" id="UP000605986">
    <property type="component" value="Unassembled WGS sequence"/>
</dbReference>
<evidence type="ECO:0000256" key="8">
    <source>
        <dbReference type="ARBA" id="ARBA00073820"/>
    </source>
</evidence>
<comment type="function">
    <text evidence="5">Component of the SWR1 complex which mediates the ATP-dependent exchange of histone H2A for the H2A variant HZT1 leading to transcriptional regulation of selected genes by chromatin remodeling. Involved in chromosome stability.</text>
</comment>
<keyword evidence="13" id="KW-1185">Reference proteome</keyword>
<feature type="signal peptide" evidence="9">
    <location>
        <begin position="1"/>
        <end position="20"/>
    </location>
</feature>
<dbReference type="InterPro" id="IPR012338">
    <property type="entry name" value="Beta-lactam/transpept-like"/>
</dbReference>
<dbReference type="EMBL" id="JAADJG010000432">
    <property type="protein sequence ID" value="KAF4446888.1"/>
    <property type="molecule type" value="Genomic_DNA"/>
</dbReference>
<dbReference type="PANTHER" id="PTHR22935">
    <property type="entry name" value="PENICILLIN-BINDING PROTEIN"/>
    <property type="match status" value="1"/>
</dbReference>
<keyword evidence="9" id="KW-0732">Signal</keyword>
<proteinExistence type="inferred from homology"/>
<dbReference type="Pfam" id="PF00022">
    <property type="entry name" value="Actin"/>
    <property type="match status" value="1"/>
</dbReference>
<comment type="similarity">
    <text evidence="2">Belongs to the actin family. ARP6 subfamily.</text>
</comment>
<comment type="subcellular location">
    <subcellularLocation>
        <location evidence="1">Cytoplasm</location>
    </subcellularLocation>
</comment>
<keyword evidence="4" id="KW-0963">Cytoplasm</keyword>
<feature type="domain" description="Beta-lactamase-related" evidence="10">
    <location>
        <begin position="97"/>
        <end position="397"/>
    </location>
</feature>
<comment type="subunit">
    <text evidence="7">Component of the SWR1 chromatin remodeling complex.</text>
</comment>
<evidence type="ECO:0000259" key="10">
    <source>
        <dbReference type="Pfam" id="PF00144"/>
    </source>
</evidence>
<evidence type="ECO:0000256" key="3">
    <source>
        <dbReference type="ARBA" id="ARBA00018633"/>
    </source>
</evidence>
<comment type="similarity">
    <text evidence="6">Belongs to the beta-lactamase family.</text>
</comment>
<dbReference type="InterPro" id="IPR043129">
    <property type="entry name" value="ATPase_NBD"/>
</dbReference>
<evidence type="ECO:0000259" key="11">
    <source>
        <dbReference type="Pfam" id="PF26335"/>
    </source>
</evidence>
<evidence type="ECO:0000256" key="9">
    <source>
        <dbReference type="SAM" id="SignalP"/>
    </source>
</evidence>
<feature type="chain" id="PRO_5034219236" description="Actin-like protein ARP6" evidence="9">
    <location>
        <begin position="21"/>
        <end position="1018"/>
    </location>
</feature>
<dbReference type="Gene3D" id="3.30.420.40">
    <property type="match status" value="2"/>
</dbReference>
<dbReference type="SUPFAM" id="SSF53067">
    <property type="entry name" value="Actin-like ATPase domain"/>
    <property type="match status" value="2"/>
</dbReference>
<dbReference type="InterPro" id="IPR004000">
    <property type="entry name" value="Actin"/>
</dbReference>
<dbReference type="InterPro" id="IPR058664">
    <property type="entry name" value="ARB_00930-like_C"/>
</dbReference>
<dbReference type="Pfam" id="PF26335">
    <property type="entry name" value="ARB_00930_C"/>
    <property type="match status" value="1"/>
</dbReference>
<dbReference type="Gene3D" id="3.90.640.10">
    <property type="entry name" value="Actin, Chain A, domain 4"/>
    <property type="match status" value="1"/>
</dbReference>
<dbReference type="PANTHER" id="PTHR22935:SF95">
    <property type="entry name" value="BETA-LACTAMASE-LIKE 1-RELATED"/>
    <property type="match status" value="1"/>
</dbReference>
<evidence type="ECO:0000313" key="12">
    <source>
        <dbReference type="EMBL" id="KAF4446888.1"/>
    </source>
</evidence>
<evidence type="ECO:0000256" key="2">
    <source>
        <dbReference type="ARBA" id="ARBA00005665"/>
    </source>
</evidence>
<dbReference type="OrthoDB" id="6220758at2759"/>
<dbReference type="CDD" id="cd10210">
    <property type="entry name" value="ASKHA_NBD_Arp6"/>
    <property type="match status" value="1"/>
</dbReference>
<dbReference type="GO" id="GO:0005737">
    <property type="term" value="C:cytoplasm"/>
    <property type="evidence" value="ECO:0007669"/>
    <property type="project" value="UniProtKB-SubCell"/>
</dbReference>
<protein>
    <recommendedName>
        <fullName evidence="3">Actin-like protein ARP6</fullName>
    </recommendedName>
    <alternativeName>
        <fullName evidence="8">Actin-like protein arp6</fullName>
    </alternativeName>
</protein>
<dbReference type="Pfam" id="PF00144">
    <property type="entry name" value="Beta-lactamase"/>
    <property type="match status" value="1"/>
</dbReference>
<evidence type="ECO:0000256" key="1">
    <source>
        <dbReference type="ARBA" id="ARBA00004496"/>
    </source>
</evidence>
<evidence type="ECO:0000256" key="4">
    <source>
        <dbReference type="ARBA" id="ARBA00022490"/>
    </source>
</evidence>
<dbReference type="GO" id="GO:0005634">
    <property type="term" value="C:nucleus"/>
    <property type="evidence" value="ECO:0007669"/>
    <property type="project" value="UniProtKB-ARBA"/>
</dbReference>
<dbReference type="SUPFAM" id="SSF56601">
    <property type="entry name" value="beta-lactamase/transpeptidase-like"/>
    <property type="match status" value="1"/>
</dbReference>
<dbReference type="InterPro" id="IPR001466">
    <property type="entry name" value="Beta-lactam-related"/>
</dbReference>